<feature type="compositionally biased region" description="Polar residues" evidence="1">
    <location>
        <begin position="11"/>
        <end position="20"/>
    </location>
</feature>
<proteinExistence type="predicted"/>
<accession>A0A164PFM0</accession>
<feature type="region of interest" description="Disordered" evidence="1">
    <location>
        <begin position="1"/>
        <end position="47"/>
    </location>
</feature>
<reference evidence="2 3" key="1">
    <citation type="journal article" date="2016" name="Mol. Biol. Evol.">
        <title>Comparative Genomics of Early-Diverging Mushroom-Forming Fungi Provides Insights into the Origins of Lignocellulose Decay Capabilities.</title>
        <authorList>
            <person name="Nagy L.G."/>
            <person name="Riley R."/>
            <person name="Tritt A."/>
            <person name="Adam C."/>
            <person name="Daum C."/>
            <person name="Floudas D."/>
            <person name="Sun H."/>
            <person name="Yadav J.S."/>
            <person name="Pangilinan J."/>
            <person name="Larsson K.H."/>
            <person name="Matsuura K."/>
            <person name="Barry K."/>
            <person name="Labutti K."/>
            <person name="Kuo R."/>
            <person name="Ohm R.A."/>
            <person name="Bhattacharya S.S."/>
            <person name="Shirouzu T."/>
            <person name="Yoshinaga Y."/>
            <person name="Martin F.M."/>
            <person name="Grigoriev I.V."/>
            <person name="Hibbett D.S."/>
        </authorList>
    </citation>
    <scope>NUCLEOTIDE SEQUENCE [LARGE SCALE GENOMIC DNA]</scope>
    <source>
        <strain evidence="2 3">HHB9708</strain>
    </source>
</reference>
<gene>
    <name evidence="2" type="ORF">SISNIDRAFT_469951</name>
</gene>
<evidence type="ECO:0000313" key="2">
    <source>
        <dbReference type="EMBL" id="KZS88680.1"/>
    </source>
</evidence>
<dbReference type="OrthoDB" id="2149705at2759"/>
<protein>
    <recommendedName>
        <fullName evidence="4">ASCH domain-containing protein</fullName>
    </recommendedName>
</protein>
<dbReference type="Proteomes" id="UP000076722">
    <property type="component" value="Unassembled WGS sequence"/>
</dbReference>
<keyword evidence="3" id="KW-1185">Reference proteome</keyword>
<name>A0A164PFM0_9AGAM</name>
<feature type="compositionally biased region" description="Basic and acidic residues" evidence="1">
    <location>
        <begin position="1"/>
        <end position="10"/>
    </location>
</feature>
<dbReference type="EMBL" id="KV419434">
    <property type="protein sequence ID" value="KZS88680.1"/>
    <property type="molecule type" value="Genomic_DNA"/>
</dbReference>
<sequence>MPAERTEKTKPSTSTRQLTLTGKPVPNGATTTKKSKSKSKKDSPDRVYTDTVLCIKPEFVQMIAKKEKNHEYRKYQLRDGVVRLWLYETAPVGAIKYVMLTGRPKTPGEVNDPTGVGNDDFDNGLKQSKFGYPALGLYRLTQKLDTEEMKKYGISGLQGYCYATKKVVEAFPIEEMERVF</sequence>
<evidence type="ECO:0008006" key="4">
    <source>
        <dbReference type="Google" id="ProtNLM"/>
    </source>
</evidence>
<dbReference type="AlphaFoldDB" id="A0A164PFM0"/>
<evidence type="ECO:0000313" key="3">
    <source>
        <dbReference type="Proteomes" id="UP000076722"/>
    </source>
</evidence>
<evidence type="ECO:0000256" key="1">
    <source>
        <dbReference type="SAM" id="MobiDB-lite"/>
    </source>
</evidence>
<organism evidence="2 3">
    <name type="scientific">Sistotremastrum niveocremeum HHB9708</name>
    <dbReference type="NCBI Taxonomy" id="1314777"/>
    <lineage>
        <taxon>Eukaryota</taxon>
        <taxon>Fungi</taxon>
        <taxon>Dikarya</taxon>
        <taxon>Basidiomycota</taxon>
        <taxon>Agaricomycotina</taxon>
        <taxon>Agaricomycetes</taxon>
        <taxon>Sistotremastrales</taxon>
        <taxon>Sistotremastraceae</taxon>
        <taxon>Sertulicium</taxon>
        <taxon>Sertulicium niveocremeum</taxon>
    </lineage>
</organism>